<proteinExistence type="inferred from homology"/>
<dbReference type="Pfam" id="PF00293">
    <property type="entry name" value="NUDIX"/>
    <property type="match status" value="1"/>
</dbReference>
<dbReference type="InterPro" id="IPR000086">
    <property type="entry name" value="NUDIX_hydrolase_dom"/>
</dbReference>
<dbReference type="PRINTS" id="PR00502">
    <property type="entry name" value="NUDIXFAMILY"/>
</dbReference>
<dbReference type="EMBL" id="CAUYUJ010019538">
    <property type="protein sequence ID" value="CAK0891923.1"/>
    <property type="molecule type" value="Genomic_DNA"/>
</dbReference>
<dbReference type="CDD" id="cd04678">
    <property type="entry name" value="NUDIX_MTH2_Nudt15"/>
    <property type="match status" value="1"/>
</dbReference>
<evidence type="ECO:0000313" key="5">
    <source>
        <dbReference type="EMBL" id="CAK0891923.1"/>
    </source>
</evidence>
<sequence>MESHAAKRPLEEDTKQPTRLPHVRVGVGCILRRPDGKVLLGERLGSHGAGRMALPGGHLEHGESFEATAIREVAEETGIDITGEVRHVATTNDIMTQEGKHYVTVFMLADVPQDAEARNLEPHKCKGWSWVSWQDIREIPASRCFLPLTNLIQGKAFETSHYKGVPQQR</sequence>
<dbReference type="PANTHER" id="PTHR16099">
    <property type="entry name" value="8-OXO-DGTP DIPHOSPHATES NUDT15"/>
    <property type="match status" value="1"/>
</dbReference>
<dbReference type="InterPro" id="IPR020084">
    <property type="entry name" value="NUDIX_hydrolase_CS"/>
</dbReference>
<reference evidence="4" key="1">
    <citation type="submission" date="2023-10" db="EMBL/GenBank/DDBJ databases">
        <authorList>
            <person name="Chen Y."/>
            <person name="Shah S."/>
            <person name="Dougan E. K."/>
            <person name="Thang M."/>
            <person name="Chan C."/>
        </authorList>
    </citation>
    <scope>NUCLEOTIDE SEQUENCE [LARGE SCALE GENOMIC DNA]</scope>
</reference>
<name>A0ABN9USD1_9DINO</name>
<dbReference type="Gene3D" id="3.90.79.10">
    <property type="entry name" value="Nucleoside Triphosphate Pyrophosphohydrolase"/>
    <property type="match status" value="1"/>
</dbReference>
<comment type="similarity">
    <text evidence="2">Belongs to the Nudix hydrolase family.</text>
</comment>
<keyword evidence="6" id="KW-1185">Reference proteome</keyword>
<dbReference type="PANTHER" id="PTHR16099:SF5">
    <property type="entry name" value="NUCLEOTIDE TRIPHOSPHATE DIPHOSPHATASE NUDT15"/>
    <property type="match status" value="1"/>
</dbReference>
<dbReference type="PROSITE" id="PS00893">
    <property type="entry name" value="NUDIX_BOX"/>
    <property type="match status" value="1"/>
</dbReference>
<evidence type="ECO:0000256" key="1">
    <source>
        <dbReference type="ARBA" id="ARBA00022801"/>
    </source>
</evidence>
<comment type="caution">
    <text evidence="4">The sequence shown here is derived from an EMBL/GenBank/DDBJ whole genome shotgun (WGS) entry which is preliminary data.</text>
</comment>
<accession>A0ABN9USD1</accession>
<dbReference type="SUPFAM" id="SSF55811">
    <property type="entry name" value="Nudix"/>
    <property type="match status" value="1"/>
</dbReference>
<feature type="domain" description="Nudix hydrolase" evidence="3">
    <location>
        <begin position="22"/>
        <end position="153"/>
    </location>
</feature>
<evidence type="ECO:0000313" key="4">
    <source>
        <dbReference type="EMBL" id="CAK0862128.1"/>
    </source>
</evidence>
<evidence type="ECO:0000313" key="6">
    <source>
        <dbReference type="Proteomes" id="UP001189429"/>
    </source>
</evidence>
<dbReference type="PROSITE" id="PS51462">
    <property type="entry name" value="NUDIX"/>
    <property type="match status" value="1"/>
</dbReference>
<evidence type="ECO:0000256" key="2">
    <source>
        <dbReference type="RuleBase" id="RU003476"/>
    </source>
</evidence>
<gene>
    <name evidence="4" type="ORF">PCOR1329_LOCUS50626</name>
    <name evidence="5" type="ORF">PCOR1329_LOCUS71717</name>
</gene>
<dbReference type="InterPro" id="IPR015797">
    <property type="entry name" value="NUDIX_hydrolase-like_dom_sf"/>
</dbReference>
<evidence type="ECO:0000259" key="3">
    <source>
        <dbReference type="PROSITE" id="PS51462"/>
    </source>
</evidence>
<protein>
    <recommendedName>
        <fullName evidence="3">Nudix hydrolase domain-containing protein</fullName>
    </recommendedName>
</protein>
<keyword evidence="1 2" id="KW-0378">Hydrolase</keyword>
<dbReference type="InterPro" id="IPR020476">
    <property type="entry name" value="Nudix_hydrolase"/>
</dbReference>
<organism evidence="4 6">
    <name type="scientific">Prorocentrum cordatum</name>
    <dbReference type="NCBI Taxonomy" id="2364126"/>
    <lineage>
        <taxon>Eukaryota</taxon>
        <taxon>Sar</taxon>
        <taxon>Alveolata</taxon>
        <taxon>Dinophyceae</taxon>
        <taxon>Prorocentrales</taxon>
        <taxon>Prorocentraceae</taxon>
        <taxon>Prorocentrum</taxon>
    </lineage>
</organism>
<dbReference type="Proteomes" id="UP001189429">
    <property type="component" value="Unassembled WGS sequence"/>
</dbReference>
<dbReference type="EMBL" id="CAUYUJ010016128">
    <property type="protein sequence ID" value="CAK0862128.1"/>
    <property type="molecule type" value="Genomic_DNA"/>
</dbReference>